<dbReference type="Gene3D" id="3.80.10.10">
    <property type="entry name" value="Ribonuclease Inhibitor"/>
    <property type="match status" value="1"/>
</dbReference>
<name>A0A835YNM3_9STRA</name>
<protein>
    <submittedName>
        <fullName evidence="4">Leucine rich repeat protein</fullName>
    </submittedName>
</protein>
<dbReference type="InterPro" id="IPR050216">
    <property type="entry name" value="LRR_domain-containing"/>
</dbReference>
<dbReference type="PROSITE" id="PS51450">
    <property type="entry name" value="LRR"/>
    <property type="match status" value="1"/>
</dbReference>
<accession>A0A835YNM3</accession>
<reference evidence="4" key="1">
    <citation type="submission" date="2021-02" db="EMBL/GenBank/DDBJ databases">
        <title>First Annotated Genome of the Yellow-green Alga Tribonema minus.</title>
        <authorList>
            <person name="Mahan K.M."/>
        </authorList>
    </citation>
    <scope>NUCLEOTIDE SEQUENCE</scope>
    <source>
        <strain evidence="4">UTEX B ZZ1240</strain>
    </source>
</reference>
<dbReference type="OrthoDB" id="203703at2759"/>
<dbReference type="InterPro" id="IPR001611">
    <property type="entry name" value="Leu-rich_rpt"/>
</dbReference>
<proteinExistence type="predicted"/>
<keyword evidence="5" id="KW-1185">Reference proteome</keyword>
<dbReference type="SUPFAM" id="SSF52058">
    <property type="entry name" value="L domain-like"/>
    <property type="match status" value="1"/>
</dbReference>
<sequence>MFIKKDLRKINEILADREDSREELRLGRRSGEFKGGLRVICSPHNIPALAQLRSLSVYDNLLTSIEGVGLLGNGATALLHLNLGRNQLRTLPQELGLVSTLETLWLDDNLLDEFPLPVTELTRLTELRLSGNGIPSVPAAIARLTALTTLALDHNELTALPPEIGALTALRTLLVRQNALEALPPQLGALIALRSLVASSNCIRELPRALGGLVALESLHANGNRIALICPELAALPRLAALNLANNCISVVPREWTEAWGEVDAATGRMTGGASGGNVVVTLIGNPIVAPQRPGSSTKKTREAAIEQMNE</sequence>
<keyword evidence="2" id="KW-0677">Repeat</keyword>
<dbReference type="Pfam" id="PF23598">
    <property type="entry name" value="LRR_14"/>
    <property type="match status" value="1"/>
</dbReference>
<keyword evidence="1" id="KW-0433">Leucine-rich repeat</keyword>
<dbReference type="SMART" id="SM00369">
    <property type="entry name" value="LRR_TYP"/>
    <property type="match status" value="8"/>
</dbReference>
<comment type="caution">
    <text evidence="4">The sequence shown here is derived from an EMBL/GenBank/DDBJ whole genome shotgun (WGS) entry which is preliminary data.</text>
</comment>
<evidence type="ECO:0000256" key="2">
    <source>
        <dbReference type="ARBA" id="ARBA00022737"/>
    </source>
</evidence>
<evidence type="ECO:0000313" key="5">
    <source>
        <dbReference type="Proteomes" id="UP000664859"/>
    </source>
</evidence>
<dbReference type="PANTHER" id="PTHR48051">
    <property type="match status" value="1"/>
</dbReference>
<dbReference type="InterPro" id="IPR032675">
    <property type="entry name" value="LRR_dom_sf"/>
</dbReference>
<dbReference type="PANTHER" id="PTHR48051:SF1">
    <property type="entry name" value="RAS SUPPRESSOR PROTEIN 1"/>
    <property type="match status" value="1"/>
</dbReference>
<dbReference type="InterPro" id="IPR003591">
    <property type="entry name" value="Leu-rich_rpt_typical-subtyp"/>
</dbReference>
<dbReference type="Proteomes" id="UP000664859">
    <property type="component" value="Unassembled WGS sequence"/>
</dbReference>
<dbReference type="InterPro" id="IPR055414">
    <property type="entry name" value="LRR_R13L4/SHOC2-like"/>
</dbReference>
<dbReference type="EMBL" id="JAFCMP010000514">
    <property type="protein sequence ID" value="KAG5178575.1"/>
    <property type="molecule type" value="Genomic_DNA"/>
</dbReference>
<dbReference type="AlphaFoldDB" id="A0A835YNM3"/>
<evidence type="ECO:0000259" key="3">
    <source>
        <dbReference type="Pfam" id="PF23598"/>
    </source>
</evidence>
<evidence type="ECO:0000256" key="1">
    <source>
        <dbReference type="ARBA" id="ARBA00022614"/>
    </source>
</evidence>
<gene>
    <name evidence="4" type="ORF">JKP88DRAFT_196274</name>
</gene>
<feature type="domain" description="Disease resistance R13L4/SHOC-2-like LRR" evidence="3">
    <location>
        <begin position="142"/>
        <end position="245"/>
    </location>
</feature>
<dbReference type="GO" id="GO:0005737">
    <property type="term" value="C:cytoplasm"/>
    <property type="evidence" value="ECO:0007669"/>
    <property type="project" value="TreeGrafter"/>
</dbReference>
<evidence type="ECO:0000313" key="4">
    <source>
        <dbReference type="EMBL" id="KAG5178575.1"/>
    </source>
</evidence>
<organism evidence="4 5">
    <name type="scientific">Tribonema minus</name>
    <dbReference type="NCBI Taxonomy" id="303371"/>
    <lineage>
        <taxon>Eukaryota</taxon>
        <taxon>Sar</taxon>
        <taxon>Stramenopiles</taxon>
        <taxon>Ochrophyta</taxon>
        <taxon>PX clade</taxon>
        <taxon>Xanthophyceae</taxon>
        <taxon>Tribonematales</taxon>
        <taxon>Tribonemataceae</taxon>
        <taxon>Tribonema</taxon>
    </lineage>
</organism>